<sequence>MNPDNEQFERPSYYSIIPATVRYDKRLKFAERLMFSEITALSNKYGYCTASNGYFAALYEVDKTTISRWINHLKSLGYLRTEMLKKGRAIASRRIYLNMDPTVTVSHNTPIDPNALPIDRNTPPIDPTAKNLLNEMPSTYTQNDQLDRNAKGFLANGSTTSWQNDQAPIDRNAKDNNTRENNTSLNTTSIINSNYATQNEYIQRGTTATSRTAADDAGRQNTTGQSLANAGATAPVAQYQQTVGQATQQRGRMMPADPAGPNSLNDPNGMNVVFNAWADLWDWPSKAVIADLNQWVQEFGVDVVIHAIKKAATADAKRPHGYVAAVMRDYHKAGYKSLADVQAADEARDAQKQQAQTQNYRGGQYNRGGRANVQETLPSWAEQDFVANSNQPSAEVVQVKKDNARTSENQLKRAVKFHQQLFYSDLETIRENLSKPDGHGYMSIDAPQLFKQYLAQQGQGAGA</sequence>
<evidence type="ECO:0000313" key="4">
    <source>
        <dbReference type="EMBL" id="KRL25694.1"/>
    </source>
</evidence>
<proteinExistence type="inferred from homology"/>
<dbReference type="Proteomes" id="UP000050901">
    <property type="component" value="Unassembled WGS sequence"/>
</dbReference>
<dbReference type="Gene3D" id="1.10.10.630">
    <property type="entry name" value="DnaD domain-like"/>
    <property type="match status" value="1"/>
</dbReference>
<evidence type="ECO:0000259" key="3">
    <source>
        <dbReference type="Pfam" id="PF07261"/>
    </source>
</evidence>
<feature type="region of interest" description="Disordered" evidence="2">
    <location>
        <begin position="152"/>
        <end position="188"/>
    </location>
</feature>
<feature type="compositionally biased region" description="Polar residues" evidence="2">
    <location>
        <begin position="156"/>
        <end position="166"/>
    </location>
</feature>
<comment type="similarity">
    <text evidence="1">Belongs to the DnaB/DnaD family.</text>
</comment>
<dbReference type="RefSeq" id="WP_056968350.1">
    <property type="nucleotide sequence ID" value="NZ_AZEQ01000010.1"/>
</dbReference>
<dbReference type="EMBL" id="AZEQ01000010">
    <property type="protein sequence ID" value="KRL25694.1"/>
    <property type="molecule type" value="Genomic_DNA"/>
</dbReference>
<dbReference type="AlphaFoldDB" id="A0A0R1NZP8"/>
<feature type="compositionally biased region" description="Low complexity" evidence="2">
    <location>
        <begin position="236"/>
        <end position="252"/>
    </location>
</feature>
<evidence type="ECO:0000256" key="2">
    <source>
        <dbReference type="SAM" id="MobiDB-lite"/>
    </source>
</evidence>
<reference evidence="4 5" key="1">
    <citation type="journal article" date="2015" name="Genome Announc.">
        <title>Expanding the biotechnology potential of lactobacilli through comparative genomics of 213 strains and associated genera.</title>
        <authorList>
            <person name="Sun Z."/>
            <person name="Harris H.M."/>
            <person name="McCann A."/>
            <person name="Guo C."/>
            <person name="Argimon S."/>
            <person name="Zhang W."/>
            <person name="Yang X."/>
            <person name="Jeffery I.B."/>
            <person name="Cooney J.C."/>
            <person name="Kagawa T.F."/>
            <person name="Liu W."/>
            <person name="Song Y."/>
            <person name="Salvetti E."/>
            <person name="Wrobel A."/>
            <person name="Rasinkangas P."/>
            <person name="Parkhill J."/>
            <person name="Rea M.C."/>
            <person name="O'Sullivan O."/>
            <person name="Ritari J."/>
            <person name="Douillard F.P."/>
            <person name="Paul Ross R."/>
            <person name="Yang R."/>
            <person name="Briner A.E."/>
            <person name="Felis G.E."/>
            <person name="de Vos W.M."/>
            <person name="Barrangou R."/>
            <person name="Klaenhammer T.R."/>
            <person name="Caufield P.W."/>
            <person name="Cui Y."/>
            <person name="Zhang H."/>
            <person name="O'Toole P.W."/>
        </authorList>
    </citation>
    <scope>NUCLEOTIDE SEQUENCE [LARGE SCALE GENOMIC DNA]</scope>
    <source>
        <strain evidence="4 5">DSM 13345</strain>
    </source>
</reference>
<dbReference type="PATRIC" id="fig|1423771.3.peg.231"/>
<organism evidence="4 5">
    <name type="scientific">Limosilactobacillus mucosae DSM 13345</name>
    <dbReference type="NCBI Taxonomy" id="1423771"/>
    <lineage>
        <taxon>Bacteria</taxon>
        <taxon>Bacillati</taxon>
        <taxon>Bacillota</taxon>
        <taxon>Bacilli</taxon>
        <taxon>Lactobacillales</taxon>
        <taxon>Lactobacillaceae</taxon>
        <taxon>Limosilactobacillus</taxon>
    </lineage>
</organism>
<dbReference type="InterPro" id="IPR034829">
    <property type="entry name" value="DnaD-like_sf"/>
</dbReference>
<dbReference type="NCBIfam" id="TIGR01446">
    <property type="entry name" value="DnaD_dom"/>
    <property type="match status" value="1"/>
</dbReference>
<accession>A0A0R1NZP8</accession>
<feature type="region of interest" description="Disordered" evidence="2">
    <location>
        <begin position="206"/>
        <end position="266"/>
    </location>
</feature>
<protein>
    <recommendedName>
        <fullName evidence="3">DnaB/C C-terminal domain-containing protein</fullName>
    </recommendedName>
</protein>
<evidence type="ECO:0000313" key="5">
    <source>
        <dbReference type="Proteomes" id="UP000050901"/>
    </source>
</evidence>
<dbReference type="InterPro" id="IPR006343">
    <property type="entry name" value="DnaB/C_C"/>
</dbReference>
<dbReference type="Pfam" id="PF07261">
    <property type="entry name" value="DnaB_2"/>
    <property type="match status" value="1"/>
</dbReference>
<dbReference type="SUPFAM" id="SSF158499">
    <property type="entry name" value="DnaD domain-like"/>
    <property type="match status" value="1"/>
</dbReference>
<feature type="domain" description="DnaB/C C-terminal" evidence="3">
    <location>
        <begin position="285"/>
        <end position="344"/>
    </location>
</feature>
<comment type="caution">
    <text evidence="4">The sequence shown here is derived from an EMBL/GenBank/DDBJ whole genome shotgun (WGS) entry which is preliminary data.</text>
</comment>
<gene>
    <name evidence="4" type="ORF">FC47_GL000226</name>
</gene>
<evidence type="ECO:0000256" key="1">
    <source>
        <dbReference type="ARBA" id="ARBA00093462"/>
    </source>
</evidence>
<name>A0A0R1NZP8_LIMMU</name>
<dbReference type="Pfam" id="PF13730">
    <property type="entry name" value="HTH_36"/>
    <property type="match status" value="1"/>
</dbReference>